<feature type="transmembrane region" description="Helical" evidence="7">
    <location>
        <begin position="234"/>
        <end position="252"/>
    </location>
</feature>
<evidence type="ECO:0000256" key="1">
    <source>
        <dbReference type="ARBA" id="ARBA00004141"/>
    </source>
</evidence>
<organism evidence="9 10">
    <name type="scientific">Melanomma pulvis-pyrius CBS 109.77</name>
    <dbReference type="NCBI Taxonomy" id="1314802"/>
    <lineage>
        <taxon>Eukaryota</taxon>
        <taxon>Fungi</taxon>
        <taxon>Dikarya</taxon>
        <taxon>Ascomycota</taxon>
        <taxon>Pezizomycotina</taxon>
        <taxon>Dothideomycetes</taxon>
        <taxon>Pleosporomycetidae</taxon>
        <taxon>Pleosporales</taxon>
        <taxon>Melanommataceae</taxon>
        <taxon>Melanomma</taxon>
    </lineage>
</organism>
<evidence type="ECO:0000256" key="4">
    <source>
        <dbReference type="ARBA" id="ARBA00023136"/>
    </source>
</evidence>
<evidence type="ECO:0000256" key="2">
    <source>
        <dbReference type="ARBA" id="ARBA00022692"/>
    </source>
</evidence>
<evidence type="ECO:0000256" key="6">
    <source>
        <dbReference type="SAM" id="MobiDB-lite"/>
    </source>
</evidence>
<feature type="transmembrane region" description="Helical" evidence="7">
    <location>
        <begin position="70"/>
        <end position="91"/>
    </location>
</feature>
<keyword evidence="10" id="KW-1185">Reference proteome</keyword>
<feature type="transmembrane region" description="Helical" evidence="7">
    <location>
        <begin position="155"/>
        <end position="176"/>
    </location>
</feature>
<feature type="transmembrane region" description="Helical" evidence="7">
    <location>
        <begin position="37"/>
        <end position="58"/>
    </location>
</feature>
<reference evidence="9" key="1">
    <citation type="journal article" date="2020" name="Stud. Mycol.">
        <title>101 Dothideomycetes genomes: a test case for predicting lifestyles and emergence of pathogens.</title>
        <authorList>
            <person name="Haridas S."/>
            <person name="Albert R."/>
            <person name="Binder M."/>
            <person name="Bloem J."/>
            <person name="Labutti K."/>
            <person name="Salamov A."/>
            <person name="Andreopoulos B."/>
            <person name="Baker S."/>
            <person name="Barry K."/>
            <person name="Bills G."/>
            <person name="Bluhm B."/>
            <person name="Cannon C."/>
            <person name="Castanera R."/>
            <person name="Culley D."/>
            <person name="Daum C."/>
            <person name="Ezra D."/>
            <person name="Gonzalez J."/>
            <person name="Henrissat B."/>
            <person name="Kuo A."/>
            <person name="Liang C."/>
            <person name="Lipzen A."/>
            <person name="Lutzoni F."/>
            <person name="Magnuson J."/>
            <person name="Mondo S."/>
            <person name="Nolan M."/>
            <person name="Ohm R."/>
            <person name="Pangilinan J."/>
            <person name="Park H.-J."/>
            <person name="Ramirez L."/>
            <person name="Alfaro M."/>
            <person name="Sun H."/>
            <person name="Tritt A."/>
            <person name="Yoshinaga Y."/>
            <person name="Zwiers L.-H."/>
            <person name="Turgeon B."/>
            <person name="Goodwin S."/>
            <person name="Spatafora J."/>
            <person name="Crous P."/>
            <person name="Grigoriev I."/>
        </authorList>
    </citation>
    <scope>NUCLEOTIDE SEQUENCE</scope>
    <source>
        <strain evidence="9">CBS 109.77</strain>
    </source>
</reference>
<dbReference type="InterPro" id="IPR052337">
    <property type="entry name" value="SAT4-like"/>
</dbReference>
<dbReference type="PANTHER" id="PTHR33048">
    <property type="entry name" value="PTH11-LIKE INTEGRAL MEMBRANE PROTEIN (AFU_ORTHOLOGUE AFUA_5G11245)"/>
    <property type="match status" value="1"/>
</dbReference>
<name>A0A6A6XQB2_9PLEO</name>
<proteinExistence type="inferred from homology"/>
<dbReference type="OrthoDB" id="4682787at2759"/>
<accession>A0A6A6XQB2</accession>
<dbReference type="Pfam" id="PF20684">
    <property type="entry name" value="Fung_rhodopsin"/>
    <property type="match status" value="1"/>
</dbReference>
<sequence length="392" mass="43905">MRMNTTQREIFLQLPALNPPDGIEPNFVNPDDLHTSTIISCIILVILSTMAVGMRAFTKFKLVGTHIEDYFILVSWVIFIAGFQLPAVLMFPHLKVGAHQWNVTMEELMRHLKVRHSYVLSINYTAGIFFLKAAINLQGLRVFCPKGARDITFFLWHALLWGNNIFYLYITIAGIFSCRPINKAWDITITSGHCTNRLRGHSVAAILNTTSDVLMLAMAQRGIWRLRLSLRKRLSLSAMFLVGAVACVFAAIRIPPALKLSHTTDVTYYMARMGRWTGPEYVCGLLAACLPVLPRFCIFLGAQPAIKNNITAMQGVLRLWSGRMNPSGSDEESQKDKSKVQTKGRNILGDVVVNELTEDTGESSINTSEFGRYSESTTSKEKPLEFVTLPTV</sequence>
<protein>
    <recommendedName>
        <fullName evidence="8">Rhodopsin domain-containing protein</fullName>
    </recommendedName>
</protein>
<feature type="region of interest" description="Disordered" evidence="6">
    <location>
        <begin position="358"/>
        <end position="380"/>
    </location>
</feature>
<feature type="domain" description="Rhodopsin" evidence="8">
    <location>
        <begin position="55"/>
        <end position="293"/>
    </location>
</feature>
<dbReference type="Proteomes" id="UP000799757">
    <property type="component" value="Unassembled WGS sequence"/>
</dbReference>
<evidence type="ECO:0000259" key="8">
    <source>
        <dbReference type="Pfam" id="PF20684"/>
    </source>
</evidence>
<comment type="subcellular location">
    <subcellularLocation>
        <location evidence="1">Membrane</location>
        <topology evidence="1">Multi-pass membrane protein</topology>
    </subcellularLocation>
</comment>
<evidence type="ECO:0000256" key="5">
    <source>
        <dbReference type="ARBA" id="ARBA00038359"/>
    </source>
</evidence>
<dbReference type="GO" id="GO:0016020">
    <property type="term" value="C:membrane"/>
    <property type="evidence" value="ECO:0007669"/>
    <property type="project" value="UniProtKB-SubCell"/>
</dbReference>
<dbReference type="PANTHER" id="PTHR33048:SF47">
    <property type="entry name" value="INTEGRAL MEMBRANE PROTEIN-RELATED"/>
    <property type="match status" value="1"/>
</dbReference>
<evidence type="ECO:0000313" key="10">
    <source>
        <dbReference type="Proteomes" id="UP000799757"/>
    </source>
</evidence>
<evidence type="ECO:0000256" key="3">
    <source>
        <dbReference type="ARBA" id="ARBA00022989"/>
    </source>
</evidence>
<feature type="compositionally biased region" description="Polar residues" evidence="6">
    <location>
        <begin position="362"/>
        <end position="377"/>
    </location>
</feature>
<keyword evidence="4 7" id="KW-0472">Membrane</keyword>
<comment type="similarity">
    <text evidence="5">Belongs to the SAT4 family.</text>
</comment>
<keyword evidence="2 7" id="KW-0812">Transmembrane</keyword>
<dbReference type="EMBL" id="MU001781">
    <property type="protein sequence ID" value="KAF2798549.1"/>
    <property type="molecule type" value="Genomic_DNA"/>
</dbReference>
<evidence type="ECO:0000256" key="7">
    <source>
        <dbReference type="SAM" id="Phobius"/>
    </source>
</evidence>
<dbReference type="AlphaFoldDB" id="A0A6A6XQB2"/>
<feature type="transmembrane region" description="Helical" evidence="7">
    <location>
        <begin position="118"/>
        <end position="135"/>
    </location>
</feature>
<gene>
    <name evidence="9" type="ORF">K505DRAFT_296219</name>
</gene>
<dbReference type="InterPro" id="IPR049326">
    <property type="entry name" value="Rhodopsin_dom_fungi"/>
</dbReference>
<evidence type="ECO:0000313" key="9">
    <source>
        <dbReference type="EMBL" id="KAF2798549.1"/>
    </source>
</evidence>
<keyword evidence="3 7" id="KW-1133">Transmembrane helix</keyword>